<feature type="active site" description="Proton acceptor" evidence="2">
    <location>
        <position position="110"/>
    </location>
</feature>
<dbReference type="InterPro" id="IPR007507">
    <property type="entry name" value="Glycos_transf_N"/>
</dbReference>
<dbReference type="GO" id="GO:0005886">
    <property type="term" value="C:plasma membrane"/>
    <property type="evidence" value="ECO:0007669"/>
    <property type="project" value="TreeGrafter"/>
</dbReference>
<keyword evidence="1" id="KW-0808">Transferase</keyword>
<dbReference type="Pfam" id="PF04413">
    <property type="entry name" value="Glycos_transf_N"/>
    <property type="match status" value="1"/>
</dbReference>
<keyword evidence="6" id="KW-1185">Reference proteome</keyword>
<accession>A0A6A3BPZ1</accession>
<sequence length="140" mass="15644">MTVEDNLLPNSFYSPIISHNLIQAPPPPPAKQNRGRNGDGDGDGSKGRDALQNLQNLTYGLSPLRHLHLHWQRLRGLEHPIRWRERLGQPSLNRPSAGPLLWFHAVSLGEGMAAIPVIKFCTQRRPDINILMTTTTVSAF</sequence>
<dbReference type="AlphaFoldDB" id="A0A6A3BPZ1"/>
<reference evidence="5" key="1">
    <citation type="submission" date="2019-09" db="EMBL/GenBank/DDBJ databases">
        <title>Draft genome information of white flower Hibiscus syriacus.</title>
        <authorList>
            <person name="Kim Y.-M."/>
        </authorList>
    </citation>
    <scope>NUCLEOTIDE SEQUENCE [LARGE SCALE GENOMIC DNA]</scope>
    <source>
        <strain evidence="5">YM2019G1</strain>
    </source>
</reference>
<evidence type="ECO:0000256" key="2">
    <source>
        <dbReference type="PIRSR" id="PIRSR639901-1"/>
    </source>
</evidence>
<evidence type="ECO:0000259" key="4">
    <source>
        <dbReference type="Pfam" id="PF04413"/>
    </source>
</evidence>
<evidence type="ECO:0000256" key="3">
    <source>
        <dbReference type="SAM" id="MobiDB-lite"/>
    </source>
</evidence>
<dbReference type="InterPro" id="IPR038107">
    <property type="entry name" value="Glycos_transf_N_sf"/>
</dbReference>
<dbReference type="PANTHER" id="PTHR42755:SF1">
    <property type="entry name" value="3-DEOXY-D-MANNO-OCTULOSONIC ACID TRANSFERASE, MITOCHONDRIAL-RELATED"/>
    <property type="match status" value="1"/>
</dbReference>
<dbReference type="InterPro" id="IPR039901">
    <property type="entry name" value="Kdotransferase"/>
</dbReference>
<proteinExistence type="predicted"/>
<dbReference type="PANTHER" id="PTHR42755">
    <property type="entry name" value="3-DEOXY-MANNO-OCTULOSONATE CYTIDYLYLTRANSFERASE"/>
    <property type="match status" value="1"/>
</dbReference>
<gene>
    <name evidence="5" type="ORF">F3Y22_tig00109980pilonHSYRG00136</name>
</gene>
<organism evidence="5 6">
    <name type="scientific">Hibiscus syriacus</name>
    <name type="common">Rose of Sharon</name>
    <dbReference type="NCBI Taxonomy" id="106335"/>
    <lineage>
        <taxon>Eukaryota</taxon>
        <taxon>Viridiplantae</taxon>
        <taxon>Streptophyta</taxon>
        <taxon>Embryophyta</taxon>
        <taxon>Tracheophyta</taxon>
        <taxon>Spermatophyta</taxon>
        <taxon>Magnoliopsida</taxon>
        <taxon>eudicotyledons</taxon>
        <taxon>Gunneridae</taxon>
        <taxon>Pentapetalae</taxon>
        <taxon>rosids</taxon>
        <taxon>malvids</taxon>
        <taxon>Malvales</taxon>
        <taxon>Malvaceae</taxon>
        <taxon>Malvoideae</taxon>
        <taxon>Hibiscus</taxon>
    </lineage>
</organism>
<dbReference type="EMBL" id="VEPZ02000796">
    <property type="protein sequence ID" value="KAE8719040.1"/>
    <property type="molecule type" value="Genomic_DNA"/>
</dbReference>
<dbReference type="Gene3D" id="3.40.50.11720">
    <property type="entry name" value="3-Deoxy-D-manno-octulosonic-acid transferase, N-terminal domain"/>
    <property type="match status" value="1"/>
</dbReference>
<comment type="caution">
    <text evidence="5">The sequence shown here is derived from an EMBL/GenBank/DDBJ whole genome shotgun (WGS) entry which is preliminary data.</text>
</comment>
<protein>
    <recommendedName>
        <fullName evidence="4">3-deoxy-D-manno-octulosonic-acid transferase N-terminal domain-containing protein</fullName>
    </recommendedName>
</protein>
<dbReference type="Proteomes" id="UP000436088">
    <property type="component" value="Unassembled WGS sequence"/>
</dbReference>
<name>A0A6A3BPZ1_HIBSY</name>
<evidence type="ECO:0000256" key="1">
    <source>
        <dbReference type="ARBA" id="ARBA00022679"/>
    </source>
</evidence>
<evidence type="ECO:0000313" key="5">
    <source>
        <dbReference type="EMBL" id="KAE8719040.1"/>
    </source>
</evidence>
<dbReference type="GO" id="GO:0009245">
    <property type="term" value="P:lipid A biosynthetic process"/>
    <property type="evidence" value="ECO:0007669"/>
    <property type="project" value="TreeGrafter"/>
</dbReference>
<feature type="region of interest" description="Disordered" evidence="3">
    <location>
        <begin position="19"/>
        <end position="52"/>
    </location>
</feature>
<evidence type="ECO:0000313" key="6">
    <source>
        <dbReference type="Proteomes" id="UP000436088"/>
    </source>
</evidence>
<dbReference type="GO" id="GO:0016740">
    <property type="term" value="F:transferase activity"/>
    <property type="evidence" value="ECO:0007669"/>
    <property type="project" value="UniProtKB-KW"/>
</dbReference>
<feature type="domain" description="3-deoxy-D-manno-octulosonic-acid transferase N-terminal" evidence="4">
    <location>
        <begin position="82"/>
        <end position="139"/>
    </location>
</feature>
<feature type="compositionally biased region" description="Basic and acidic residues" evidence="3">
    <location>
        <begin position="36"/>
        <end position="49"/>
    </location>
</feature>